<dbReference type="Proteomes" id="UP000886805">
    <property type="component" value="Unassembled WGS sequence"/>
</dbReference>
<gene>
    <name evidence="12" type="ORF">H9849_08840</name>
</gene>
<dbReference type="PROSITE" id="PS51257">
    <property type="entry name" value="PROKAR_LIPOPROTEIN"/>
    <property type="match status" value="1"/>
</dbReference>
<proteinExistence type="predicted"/>
<dbReference type="InterPro" id="IPR028082">
    <property type="entry name" value="Peripla_BP_I"/>
</dbReference>
<dbReference type="InterPro" id="IPR044085">
    <property type="entry name" value="MglB-like_PBP1"/>
</dbReference>
<evidence type="ECO:0000256" key="8">
    <source>
        <dbReference type="ARBA" id="ARBA00034323"/>
    </source>
</evidence>
<evidence type="ECO:0000259" key="11">
    <source>
        <dbReference type="Pfam" id="PF13407"/>
    </source>
</evidence>
<keyword evidence="6" id="KW-0574">Periplasm</keyword>
<keyword evidence="4" id="KW-0479">Metal-binding</keyword>
<name>A0A9D1X5B1_9FIRM</name>
<reference evidence="12" key="2">
    <citation type="submission" date="2021-04" db="EMBL/GenBank/DDBJ databases">
        <authorList>
            <person name="Gilroy R."/>
        </authorList>
    </citation>
    <scope>NUCLEOTIDE SEQUENCE</scope>
    <source>
        <strain evidence="12">ChiSxjej3B15-1167</strain>
    </source>
</reference>
<dbReference type="GO" id="GO:0046872">
    <property type="term" value="F:metal ion binding"/>
    <property type="evidence" value="ECO:0007669"/>
    <property type="project" value="UniProtKB-KW"/>
</dbReference>
<evidence type="ECO:0000256" key="6">
    <source>
        <dbReference type="ARBA" id="ARBA00022764"/>
    </source>
</evidence>
<feature type="signal peptide" evidence="10">
    <location>
        <begin position="1"/>
        <end position="16"/>
    </location>
</feature>
<dbReference type="PANTHER" id="PTHR30036">
    <property type="entry name" value="D-XYLOSE-BINDING PERIPLASMIC PROTEIN"/>
    <property type="match status" value="1"/>
</dbReference>
<organism evidence="12 13">
    <name type="scientific">Candidatus Anaerobutyricum stercoripullorum</name>
    <dbReference type="NCBI Taxonomy" id="2838456"/>
    <lineage>
        <taxon>Bacteria</taxon>
        <taxon>Bacillati</taxon>
        <taxon>Bacillota</taxon>
        <taxon>Clostridia</taxon>
        <taxon>Lachnospirales</taxon>
        <taxon>Lachnospiraceae</taxon>
        <taxon>Anaerobutyricum</taxon>
    </lineage>
</organism>
<keyword evidence="7" id="KW-0106">Calcium</keyword>
<reference evidence="12" key="1">
    <citation type="journal article" date="2021" name="PeerJ">
        <title>Extensive microbial diversity within the chicken gut microbiome revealed by metagenomics and culture.</title>
        <authorList>
            <person name="Gilroy R."/>
            <person name="Ravi A."/>
            <person name="Getino M."/>
            <person name="Pursley I."/>
            <person name="Horton D.L."/>
            <person name="Alikhan N.F."/>
            <person name="Baker D."/>
            <person name="Gharbi K."/>
            <person name="Hall N."/>
            <person name="Watson M."/>
            <person name="Adriaenssens E.M."/>
            <person name="Foster-Nyarko E."/>
            <person name="Jarju S."/>
            <person name="Secka A."/>
            <person name="Antonio M."/>
            <person name="Oren A."/>
            <person name="Chaudhuri R.R."/>
            <person name="La Ragione R."/>
            <person name="Hildebrand F."/>
            <person name="Pallen M.J."/>
        </authorList>
    </citation>
    <scope>NUCLEOTIDE SEQUENCE</scope>
    <source>
        <strain evidence="12">ChiSxjej3B15-1167</strain>
    </source>
</reference>
<evidence type="ECO:0000256" key="7">
    <source>
        <dbReference type="ARBA" id="ARBA00022837"/>
    </source>
</evidence>
<dbReference type="PANTHER" id="PTHR30036:SF2">
    <property type="entry name" value="D-GALACTOSE_METHYL-GALACTOSIDE BINDING PERIPLASMIC PROTEIN MGLB"/>
    <property type="match status" value="1"/>
</dbReference>
<keyword evidence="3" id="KW-0762">Sugar transport</keyword>
<accession>A0A9D1X5B1</accession>
<comment type="subunit">
    <text evidence="8">The ABC transporter complex is composed of one ATP-binding protein (MglA), two transmembrane proteins (MglC) and a solute-binding protein (MglB).</text>
</comment>
<evidence type="ECO:0000256" key="10">
    <source>
        <dbReference type="SAM" id="SignalP"/>
    </source>
</evidence>
<evidence type="ECO:0000256" key="4">
    <source>
        <dbReference type="ARBA" id="ARBA00022723"/>
    </source>
</evidence>
<comment type="caution">
    <text evidence="12">The sequence shown here is derived from an EMBL/GenBank/DDBJ whole genome shotgun (WGS) entry which is preliminary data.</text>
</comment>
<evidence type="ECO:0000256" key="2">
    <source>
        <dbReference type="ARBA" id="ARBA00022448"/>
    </source>
</evidence>
<keyword evidence="5 10" id="KW-0732">Signal</keyword>
<dbReference type="GO" id="GO:0030246">
    <property type="term" value="F:carbohydrate binding"/>
    <property type="evidence" value="ECO:0007669"/>
    <property type="project" value="InterPro"/>
</dbReference>
<comment type="subcellular location">
    <subcellularLocation>
        <location evidence="1">Cell envelope</location>
    </subcellularLocation>
</comment>
<evidence type="ECO:0000256" key="1">
    <source>
        <dbReference type="ARBA" id="ARBA00004196"/>
    </source>
</evidence>
<dbReference type="GO" id="GO:0030288">
    <property type="term" value="C:outer membrane-bounded periplasmic space"/>
    <property type="evidence" value="ECO:0007669"/>
    <property type="project" value="TreeGrafter"/>
</dbReference>
<feature type="chain" id="PRO_5039050420" description="D-galactose/methyl-galactoside binding periplasmic protein MglB" evidence="10">
    <location>
        <begin position="17"/>
        <end position="342"/>
    </location>
</feature>
<dbReference type="CDD" id="cd01539">
    <property type="entry name" value="PBP1_GGBP"/>
    <property type="match status" value="1"/>
</dbReference>
<sequence>MIKKAGIILLCGVMFAGLCSCGKKTADGAQKFQVGVAYYNQTDTFLRELIDCFRGDLEEYKTKNLEISAMVREAGGSEKTQNEQVEELIDAGCDVLCVNLVDRSDPSEIIDMAMENDVPLIFFNREPVREDMMQWEKMYYVGANARQSGQLQGELAVEVIRSQDVDRNGDGKIQYVILEGEADHQDAIIRTESVVNTLKEKGIELEKLSYQIANWNRAQAQNRMKQMIGQFHDSIELVLSNNDDMAAGAIDAYDELNYTEENRPVFFGVDGTAVGLQGVKDREIAGTIYNDKEGQAEAMAQLSVALCTGEGMDAISFEDERYVFLPYLKVTYDNVDEFLDRQ</sequence>
<evidence type="ECO:0000256" key="3">
    <source>
        <dbReference type="ARBA" id="ARBA00022597"/>
    </source>
</evidence>
<dbReference type="AlphaFoldDB" id="A0A9D1X5B1"/>
<feature type="domain" description="Periplasmic binding protein" evidence="11">
    <location>
        <begin position="34"/>
        <end position="310"/>
    </location>
</feature>
<dbReference type="Pfam" id="PF13407">
    <property type="entry name" value="Peripla_BP_4"/>
    <property type="match status" value="1"/>
</dbReference>
<evidence type="ECO:0000313" key="12">
    <source>
        <dbReference type="EMBL" id="HIX73113.1"/>
    </source>
</evidence>
<dbReference type="Gene3D" id="3.40.50.2300">
    <property type="match status" value="2"/>
</dbReference>
<evidence type="ECO:0000313" key="13">
    <source>
        <dbReference type="Proteomes" id="UP000886805"/>
    </source>
</evidence>
<dbReference type="SUPFAM" id="SSF53822">
    <property type="entry name" value="Periplasmic binding protein-like I"/>
    <property type="match status" value="1"/>
</dbReference>
<dbReference type="InterPro" id="IPR050555">
    <property type="entry name" value="Bact_Solute-Bind_Prot2"/>
</dbReference>
<evidence type="ECO:0000256" key="5">
    <source>
        <dbReference type="ARBA" id="ARBA00022729"/>
    </source>
</evidence>
<evidence type="ECO:0000256" key="9">
    <source>
        <dbReference type="ARBA" id="ARBA00034344"/>
    </source>
</evidence>
<keyword evidence="2" id="KW-0813">Transport</keyword>
<dbReference type="InterPro" id="IPR025997">
    <property type="entry name" value="SBP_2_dom"/>
</dbReference>
<protein>
    <recommendedName>
        <fullName evidence="9">D-galactose/methyl-galactoside binding periplasmic protein MglB</fullName>
    </recommendedName>
</protein>
<dbReference type="EMBL" id="DXEQ01000264">
    <property type="protein sequence ID" value="HIX73113.1"/>
    <property type="molecule type" value="Genomic_DNA"/>
</dbReference>